<evidence type="ECO:0000256" key="1">
    <source>
        <dbReference type="SAM" id="MobiDB-lite"/>
    </source>
</evidence>
<dbReference type="Proteomes" id="UP000248856">
    <property type="component" value="Unassembled WGS sequence"/>
</dbReference>
<dbReference type="OrthoDB" id="5295943at2"/>
<evidence type="ECO:0000313" key="3">
    <source>
        <dbReference type="Proteomes" id="UP000248856"/>
    </source>
</evidence>
<organism evidence="2 3">
    <name type="scientific">Paracidovorax anthurii</name>
    <dbReference type="NCBI Taxonomy" id="78229"/>
    <lineage>
        <taxon>Bacteria</taxon>
        <taxon>Pseudomonadati</taxon>
        <taxon>Pseudomonadota</taxon>
        <taxon>Betaproteobacteria</taxon>
        <taxon>Burkholderiales</taxon>
        <taxon>Comamonadaceae</taxon>
        <taxon>Paracidovorax</taxon>
    </lineage>
</organism>
<dbReference type="AlphaFoldDB" id="A0A328ZB34"/>
<dbReference type="Pfam" id="PF06676">
    <property type="entry name" value="DUF1178"/>
    <property type="match status" value="1"/>
</dbReference>
<proteinExistence type="predicted"/>
<keyword evidence="3" id="KW-1185">Reference proteome</keyword>
<feature type="compositionally biased region" description="Pro residues" evidence="1">
    <location>
        <begin position="62"/>
        <end position="71"/>
    </location>
</feature>
<feature type="region of interest" description="Disordered" evidence="1">
    <location>
        <begin position="52"/>
        <end position="79"/>
    </location>
</feature>
<evidence type="ECO:0000313" key="2">
    <source>
        <dbReference type="EMBL" id="RAR82854.1"/>
    </source>
</evidence>
<comment type="caution">
    <text evidence="2">The sequence shown here is derived from an EMBL/GenBank/DDBJ whole genome shotgun (WGS) entry which is preliminary data.</text>
</comment>
<accession>A0A328ZB34</accession>
<evidence type="ECO:0008006" key="4">
    <source>
        <dbReference type="Google" id="ProtNLM"/>
    </source>
</evidence>
<protein>
    <recommendedName>
        <fullName evidence="4">DUF1178 family protein</fullName>
    </recommendedName>
</protein>
<dbReference type="InterPro" id="IPR009562">
    <property type="entry name" value="DUF1178"/>
</dbReference>
<reference evidence="2 3" key="1">
    <citation type="submission" date="2018-06" db="EMBL/GenBank/DDBJ databases">
        <title>Genomic Encyclopedia of Archaeal and Bacterial Type Strains, Phase II (KMG-II): from individual species to whole genera.</title>
        <authorList>
            <person name="Goeker M."/>
        </authorList>
    </citation>
    <scope>NUCLEOTIDE SEQUENCE [LARGE SCALE GENOMIC DNA]</scope>
    <source>
        <strain evidence="2 3">CFPB 3232</strain>
    </source>
</reference>
<dbReference type="RefSeq" id="WP_111877186.1">
    <property type="nucleotide sequence ID" value="NZ_CBCSGC010000071.1"/>
</dbReference>
<gene>
    <name evidence="2" type="ORF">AX018_101661</name>
</gene>
<name>A0A328ZB34_9BURK</name>
<dbReference type="EMBL" id="QLTA01000016">
    <property type="protein sequence ID" value="RAR82854.1"/>
    <property type="molecule type" value="Genomic_DNA"/>
</dbReference>
<dbReference type="PIRSF" id="PIRSF032131">
    <property type="entry name" value="UCP032131"/>
    <property type="match status" value="1"/>
</dbReference>
<sequence length="161" mass="17191">MKVLDLHCAQDHAFEGWFASEEDFQGQLARGLVECPMCGSTAIRKGLSAPRLNLRSGGASPADPPKAPPAAPGGAEADTAVYDPSAKALQAAWLRMARHVMANTEDVGQGFAREARRIHHGEAEDRPIRGQSSPHETRQLLEEGIAVLPLPLPAAAKETLQ</sequence>